<keyword evidence="6" id="KW-1003">Cell membrane</keyword>
<evidence type="ECO:0000256" key="12">
    <source>
        <dbReference type="ARBA" id="ARBA00022989"/>
    </source>
</evidence>
<feature type="domain" description="AMP-dependent synthetase/ligase" evidence="20">
    <location>
        <begin position="73"/>
        <end position="419"/>
    </location>
</feature>
<dbReference type="PANTHER" id="PTHR43107:SF6">
    <property type="entry name" value="ACYL-COA SYNTHETASE FAMILY PROTEIN (CEFD1), PUTATIVE (AFU_ORTHOLOGUE AFUA_6G03630)-RELATED"/>
    <property type="match status" value="1"/>
</dbReference>
<keyword evidence="9" id="KW-0812">Transmembrane</keyword>
<evidence type="ECO:0000256" key="19">
    <source>
        <dbReference type="ARBA" id="ARBA00078285"/>
    </source>
</evidence>
<protein>
    <recommendedName>
        <fullName evidence="18">Very long-chain fatty acid transport protein</fullName>
    </recommendedName>
    <alternativeName>
        <fullName evidence="19">Very-long-chain acyl-CoA synthetase</fullName>
    </alternativeName>
</protein>
<evidence type="ECO:0000256" key="4">
    <source>
        <dbReference type="ARBA" id="ARBA00006432"/>
    </source>
</evidence>
<dbReference type="GO" id="GO:0044539">
    <property type="term" value="P:long-chain fatty acid import into cell"/>
    <property type="evidence" value="ECO:0007669"/>
    <property type="project" value="TreeGrafter"/>
</dbReference>
<comment type="subcellular location">
    <subcellularLocation>
        <location evidence="3">Cell membrane</location>
        <topology evidence="3">Multi-pass membrane protein</topology>
    </subcellularLocation>
    <subcellularLocation>
        <location evidence="1">Lipid droplet</location>
    </subcellularLocation>
    <subcellularLocation>
        <location evidence="2">Peroxisome membrane</location>
        <topology evidence="2">Multi-pass membrane protein</topology>
    </subcellularLocation>
</comment>
<dbReference type="Pfam" id="PF13193">
    <property type="entry name" value="AMP-binding_C"/>
    <property type="match status" value="1"/>
</dbReference>
<keyword evidence="14" id="KW-0472">Membrane</keyword>
<dbReference type="Gene3D" id="3.30.300.30">
    <property type="match status" value="1"/>
</dbReference>
<dbReference type="GO" id="GO:0004467">
    <property type="term" value="F:long-chain fatty acid-CoA ligase activity"/>
    <property type="evidence" value="ECO:0007669"/>
    <property type="project" value="TreeGrafter"/>
</dbReference>
<keyword evidence="15" id="KW-0576">Peroxisome</keyword>
<keyword evidence="8" id="KW-0551">Lipid droplet</keyword>
<dbReference type="FunFam" id="3.40.50.12780:FF:000019">
    <property type="entry name" value="Long-chain fatty acid transporter"/>
    <property type="match status" value="1"/>
</dbReference>
<feature type="domain" description="AMP-binding enzyme C-terminal" evidence="21">
    <location>
        <begin position="528"/>
        <end position="598"/>
    </location>
</feature>
<dbReference type="GO" id="GO:0009898">
    <property type="term" value="C:cytoplasmic side of plasma membrane"/>
    <property type="evidence" value="ECO:0007669"/>
    <property type="project" value="TreeGrafter"/>
</dbReference>
<dbReference type="InterPro" id="IPR000873">
    <property type="entry name" value="AMP-dep_synth/lig_dom"/>
</dbReference>
<comment type="caution">
    <text evidence="22">The sequence shown here is derived from an EMBL/GenBank/DDBJ whole genome shotgun (WGS) entry which is preliminary data.</text>
</comment>
<evidence type="ECO:0000256" key="3">
    <source>
        <dbReference type="ARBA" id="ARBA00004651"/>
    </source>
</evidence>
<accession>A0A4Z1GXC2</accession>
<organism evidence="22 23">
    <name type="scientific">Botrytis hyacinthi</name>
    <dbReference type="NCBI Taxonomy" id="278943"/>
    <lineage>
        <taxon>Eukaryota</taxon>
        <taxon>Fungi</taxon>
        <taxon>Dikarya</taxon>
        <taxon>Ascomycota</taxon>
        <taxon>Pezizomycotina</taxon>
        <taxon>Leotiomycetes</taxon>
        <taxon>Helotiales</taxon>
        <taxon>Sclerotiniaceae</taxon>
        <taxon>Botrytis</taxon>
    </lineage>
</organism>
<keyword evidence="5" id="KW-0813">Transport</keyword>
<evidence type="ECO:0000256" key="9">
    <source>
        <dbReference type="ARBA" id="ARBA00022692"/>
    </source>
</evidence>
<comment type="catalytic activity">
    <reaction evidence="16">
        <text>a very long-chain fatty acid + ATP + CoA = a very long-chain fatty acyl-CoA + AMP + diphosphate</text>
        <dbReference type="Rhea" id="RHEA:54536"/>
        <dbReference type="ChEBI" id="CHEBI:30616"/>
        <dbReference type="ChEBI" id="CHEBI:33019"/>
        <dbReference type="ChEBI" id="CHEBI:57287"/>
        <dbReference type="ChEBI" id="CHEBI:58950"/>
        <dbReference type="ChEBI" id="CHEBI:138261"/>
        <dbReference type="ChEBI" id="CHEBI:456215"/>
    </reaction>
</comment>
<dbReference type="PANTHER" id="PTHR43107">
    <property type="entry name" value="LONG-CHAIN FATTY ACID TRANSPORT PROTEIN"/>
    <property type="match status" value="1"/>
</dbReference>
<evidence type="ECO:0000256" key="17">
    <source>
        <dbReference type="ARBA" id="ARBA00060276"/>
    </source>
</evidence>
<gene>
    <name evidence="22" type="ORF">BHYA_0048g00350</name>
</gene>
<keyword evidence="12" id="KW-1133">Transmembrane helix</keyword>
<dbReference type="InterPro" id="IPR042099">
    <property type="entry name" value="ANL_N_sf"/>
</dbReference>
<dbReference type="EMBL" id="PQXK01000048">
    <property type="protein sequence ID" value="TGO39770.1"/>
    <property type="molecule type" value="Genomic_DNA"/>
</dbReference>
<evidence type="ECO:0000256" key="16">
    <source>
        <dbReference type="ARBA" id="ARBA00051585"/>
    </source>
</evidence>
<evidence type="ECO:0000259" key="21">
    <source>
        <dbReference type="Pfam" id="PF13193"/>
    </source>
</evidence>
<evidence type="ECO:0000256" key="14">
    <source>
        <dbReference type="ARBA" id="ARBA00023136"/>
    </source>
</evidence>
<reference evidence="22 23" key="1">
    <citation type="submission" date="2017-12" db="EMBL/GenBank/DDBJ databases">
        <title>Comparative genomics of Botrytis spp.</title>
        <authorList>
            <person name="Valero-Jimenez C.A."/>
            <person name="Tapia P."/>
            <person name="Veloso J."/>
            <person name="Silva-Moreno E."/>
            <person name="Staats M."/>
            <person name="Valdes J.H."/>
            <person name="Van Kan J.A.L."/>
        </authorList>
    </citation>
    <scope>NUCLEOTIDE SEQUENCE [LARGE SCALE GENOMIC DNA]</scope>
    <source>
        <strain evidence="22 23">Bh0001</strain>
    </source>
</reference>
<evidence type="ECO:0000313" key="22">
    <source>
        <dbReference type="EMBL" id="TGO39770.1"/>
    </source>
</evidence>
<keyword evidence="10" id="KW-0547">Nucleotide-binding</keyword>
<evidence type="ECO:0000259" key="20">
    <source>
        <dbReference type="Pfam" id="PF00501"/>
    </source>
</evidence>
<keyword evidence="13" id="KW-0445">Lipid transport</keyword>
<evidence type="ECO:0000256" key="18">
    <source>
        <dbReference type="ARBA" id="ARBA00068795"/>
    </source>
</evidence>
<dbReference type="FunFam" id="3.30.300.30:FF:000002">
    <property type="entry name" value="Long-chain fatty acid transport protein 1"/>
    <property type="match status" value="1"/>
</dbReference>
<dbReference type="AlphaFoldDB" id="A0A4Z1GXC2"/>
<dbReference type="Proteomes" id="UP000297814">
    <property type="component" value="Unassembled WGS sequence"/>
</dbReference>
<sequence length="657" mass="73795">MALATAVVAGTSAAAMYLDGKYSILKDLNDKLKMRRAMKWYAEAGKTPSQIVLLLLKQPILEKNKKLCLYYLFEESVHRHPNTECIWSREGCYTWKQSYDLVNQYGQWYLSQGVKPGDLVAFYLQNSPDFLFAWLGLWSIGAAPAMINYNLAGKALIHCVKVPKARIILVDDDAELRERIEAEKEELEGNLGIKIVFMDSSTLSEIRSVNAERPEDIYREGVKGNSPLGLLYTRLVFFPGYKNPMADRSSSGTTGLPKGCTFEVARGFAAGVGRAAGKSPVKDDDRWYNCMPLYHGTGGITAVANLMSGITNCVGKKFSTSKFWGDIRDSKATWFTYVGETARYLLAAPPSPQDKDHCVRVMYGNGMRPDVWNKFKDRFGVPEVVEFFNSTEGVFALTNHARGDWLATCVGHHGLISRWQFNDLYVPVKIDDVSGAIARDPKTGFATREPFEKGGEIIVAIPNTTAFAGYFNNPEATSKKFESNVFKKGDLYYRTGDALRRDNDGRWFFLDRLGDTFRWKGENVSTAEVAEVLGKYDGVVEAIVYGVQLPSHDGRAGCAAVFIDPSIDNFDFAGLLKHTRKHLPKYAVPVFLRIVKEMVPIHNNKQNKTPLREQGVDHDKVKSDDKLLWIEEKGKGNTYVEFHRDHWADLELGKARL</sequence>
<evidence type="ECO:0000256" key="2">
    <source>
        <dbReference type="ARBA" id="ARBA00004585"/>
    </source>
</evidence>
<dbReference type="GO" id="GO:0005324">
    <property type="term" value="F:long-chain fatty acid transmembrane transporter activity"/>
    <property type="evidence" value="ECO:0007669"/>
    <property type="project" value="TreeGrafter"/>
</dbReference>
<evidence type="ECO:0000256" key="15">
    <source>
        <dbReference type="ARBA" id="ARBA00023140"/>
    </source>
</evidence>
<evidence type="ECO:0000256" key="1">
    <source>
        <dbReference type="ARBA" id="ARBA00004502"/>
    </source>
</evidence>
<keyword evidence="23" id="KW-1185">Reference proteome</keyword>
<dbReference type="InterPro" id="IPR025110">
    <property type="entry name" value="AMP-bd_C"/>
</dbReference>
<evidence type="ECO:0000256" key="5">
    <source>
        <dbReference type="ARBA" id="ARBA00022448"/>
    </source>
</evidence>
<keyword evidence="11" id="KW-0067">ATP-binding</keyword>
<dbReference type="GO" id="GO:0005778">
    <property type="term" value="C:peroxisomal membrane"/>
    <property type="evidence" value="ECO:0007669"/>
    <property type="project" value="UniProtKB-SubCell"/>
</dbReference>
<evidence type="ECO:0000313" key="23">
    <source>
        <dbReference type="Proteomes" id="UP000297814"/>
    </source>
</evidence>
<proteinExistence type="inferred from homology"/>
<evidence type="ECO:0000256" key="10">
    <source>
        <dbReference type="ARBA" id="ARBA00022741"/>
    </source>
</evidence>
<dbReference type="GO" id="GO:0005524">
    <property type="term" value="F:ATP binding"/>
    <property type="evidence" value="ECO:0007669"/>
    <property type="project" value="UniProtKB-KW"/>
</dbReference>
<dbReference type="GO" id="GO:0005811">
    <property type="term" value="C:lipid droplet"/>
    <property type="evidence" value="ECO:0007669"/>
    <property type="project" value="UniProtKB-SubCell"/>
</dbReference>
<comment type="similarity">
    <text evidence="4">Belongs to the ATP-dependent AMP-binding enzyme family.</text>
</comment>
<dbReference type="SUPFAM" id="SSF56801">
    <property type="entry name" value="Acetyl-CoA synthetase-like"/>
    <property type="match status" value="1"/>
</dbReference>
<keyword evidence="7" id="KW-0436">Ligase</keyword>
<evidence type="ECO:0000256" key="13">
    <source>
        <dbReference type="ARBA" id="ARBA00023055"/>
    </source>
</evidence>
<evidence type="ECO:0000256" key="6">
    <source>
        <dbReference type="ARBA" id="ARBA00022475"/>
    </source>
</evidence>
<comment type="function">
    <text evidence="17">Acyl-CoA synthetase required for both the import of long chain fatty acids (LCFAs) (C14-C18) and the activation very long chain fatty acids (VLCFAs) (C20-C26) by esterification of the fatty acids into metabolically active CoA-thioesters for subsequent degradation or incorporation into phospholipids. The transport and fatty acyl-CoA synthetase activities are genetically separable and are thus independent activities. Esterifies VLCFAs in the peroxisome matrix. The VLCFAs are actively transported into peroxisomes by a PXA1-PXA2 heterodimeric transporter in the peroxisomal membrane.</text>
</comment>
<evidence type="ECO:0000256" key="7">
    <source>
        <dbReference type="ARBA" id="ARBA00022598"/>
    </source>
</evidence>
<evidence type="ECO:0000256" key="8">
    <source>
        <dbReference type="ARBA" id="ARBA00022677"/>
    </source>
</evidence>
<evidence type="ECO:0000256" key="11">
    <source>
        <dbReference type="ARBA" id="ARBA00022840"/>
    </source>
</evidence>
<dbReference type="InterPro" id="IPR045851">
    <property type="entry name" value="AMP-bd_C_sf"/>
</dbReference>
<dbReference type="Gene3D" id="3.40.50.12780">
    <property type="entry name" value="N-terminal domain of ligase-like"/>
    <property type="match status" value="1"/>
</dbReference>
<dbReference type="Pfam" id="PF00501">
    <property type="entry name" value="AMP-binding"/>
    <property type="match status" value="1"/>
</dbReference>
<name>A0A4Z1GXC2_9HELO</name>